<sequence>MVEKQRIRKNDDIECYSDVLRALDQIDERELNRKRAKDTKIVKKQELMVVQKHVIETSEGCETLLREFTERDMPQVSEAIVEFEKRDMLSLEYSVKIFKKVTLEGDSSKLFQSYRSVYITLAAKILPLYLDLSFASDILMILVNLTGSSNESELKGAFNSPEFINALLQIVGKSNYALMILNNLTQESPQFRAIYLAQSSESILQACIIDSNATLFGQLYHTLAMNSDTFSHQILSICESLLNHSTSQIEALQTLKHLLSKFPHEFIQNVNHSIFLTLLTTPNHDLIYHTLGIIGLIHDKSPLTLPIKDYSKILLTLIDNTLPCQQLIIWVITKMCKQMLGDADGIEVIAKAIERGCMHGDERVVLETRVLVETILKIWRRADIIPKSMLPTYLLSLSHCLLSDHFKSLQPKLLDEITLLNTFHPQIIKILCQTMEQDHQSEEVYQRCKLIVEKHNKASLFDLLQL</sequence>
<dbReference type="InterPro" id="IPR011989">
    <property type="entry name" value="ARM-like"/>
</dbReference>
<dbReference type="InterPro" id="IPR016024">
    <property type="entry name" value="ARM-type_fold"/>
</dbReference>
<dbReference type="Proteomes" id="UP000785679">
    <property type="component" value="Unassembled WGS sequence"/>
</dbReference>
<keyword evidence="2" id="KW-1185">Reference proteome</keyword>
<dbReference type="Gene3D" id="1.25.10.10">
    <property type="entry name" value="Leucine-rich Repeat Variant"/>
    <property type="match status" value="1"/>
</dbReference>
<dbReference type="AlphaFoldDB" id="A0A8J8NRC6"/>
<evidence type="ECO:0000313" key="1">
    <source>
        <dbReference type="EMBL" id="TNV78776.1"/>
    </source>
</evidence>
<gene>
    <name evidence="1" type="ORF">FGO68_gene15883</name>
</gene>
<comment type="caution">
    <text evidence="1">The sequence shown here is derived from an EMBL/GenBank/DDBJ whole genome shotgun (WGS) entry which is preliminary data.</text>
</comment>
<name>A0A8J8NRC6_HALGN</name>
<protein>
    <submittedName>
        <fullName evidence="1">Uncharacterized protein</fullName>
    </submittedName>
</protein>
<proteinExistence type="predicted"/>
<reference evidence="1" key="1">
    <citation type="submission" date="2019-06" db="EMBL/GenBank/DDBJ databases">
        <authorList>
            <person name="Zheng W."/>
        </authorList>
    </citation>
    <scope>NUCLEOTIDE SEQUENCE</scope>
    <source>
        <strain evidence="1">QDHG01</strain>
    </source>
</reference>
<evidence type="ECO:0000313" key="2">
    <source>
        <dbReference type="Proteomes" id="UP000785679"/>
    </source>
</evidence>
<dbReference type="EMBL" id="RRYP01009867">
    <property type="protein sequence ID" value="TNV78776.1"/>
    <property type="molecule type" value="Genomic_DNA"/>
</dbReference>
<dbReference type="SUPFAM" id="SSF48371">
    <property type="entry name" value="ARM repeat"/>
    <property type="match status" value="1"/>
</dbReference>
<organism evidence="1 2">
    <name type="scientific">Halteria grandinella</name>
    <dbReference type="NCBI Taxonomy" id="5974"/>
    <lineage>
        <taxon>Eukaryota</taxon>
        <taxon>Sar</taxon>
        <taxon>Alveolata</taxon>
        <taxon>Ciliophora</taxon>
        <taxon>Intramacronucleata</taxon>
        <taxon>Spirotrichea</taxon>
        <taxon>Stichotrichia</taxon>
        <taxon>Sporadotrichida</taxon>
        <taxon>Halteriidae</taxon>
        <taxon>Halteria</taxon>
    </lineage>
</organism>
<accession>A0A8J8NRC6</accession>